<keyword evidence="3" id="KW-1185">Reference proteome</keyword>
<sequence>MKKQLKNLIIPVLLGLFIWGCYPGGPEYYEDMDIVYTSYDVEYNFQEGRTYARPDQIVKDVKIDNGDTTLIYMKDVYAIPILEAIDRNMAAYGWSKVGINQSPDILLSPAAISTTTFFYSYWYDWWWGGYYPGWGWYYPPYYTVSSVTTGSMIITLADPNIDSPINKSQTSWIMVGNGLLSGAGNVNRVTDAIDQAFQQSPYLKVN</sequence>
<evidence type="ECO:0000313" key="3">
    <source>
        <dbReference type="Proteomes" id="UP001597414"/>
    </source>
</evidence>
<dbReference type="EMBL" id="JBHUIV010000020">
    <property type="protein sequence ID" value="MFD2202955.1"/>
    <property type="molecule type" value="Genomic_DNA"/>
</dbReference>
<organism evidence="2 3">
    <name type="scientific">Shivajiella indica</name>
    <dbReference type="NCBI Taxonomy" id="872115"/>
    <lineage>
        <taxon>Bacteria</taxon>
        <taxon>Pseudomonadati</taxon>
        <taxon>Bacteroidota</taxon>
        <taxon>Cytophagia</taxon>
        <taxon>Cytophagales</taxon>
        <taxon>Cyclobacteriaceae</taxon>
        <taxon>Shivajiella</taxon>
    </lineage>
</organism>
<evidence type="ECO:0000313" key="2">
    <source>
        <dbReference type="EMBL" id="MFD2202955.1"/>
    </source>
</evidence>
<dbReference type="RefSeq" id="WP_380804648.1">
    <property type="nucleotide sequence ID" value="NZ_JBHUIV010000020.1"/>
</dbReference>
<dbReference type="Gene3D" id="3.30.160.670">
    <property type="match status" value="1"/>
</dbReference>
<protein>
    <submittedName>
        <fullName evidence="2">DUF4136 domain-containing protein</fullName>
    </submittedName>
</protein>
<dbReference type="Proteomes" id="UP001597414">
    <property type="component" value="Unassembled WGS sequence"/>
</dbReference>
<accession>A0ABW5BEJ5</accession>
<proteinExistence type="predicted"/>
<name>A0ABW5BEJ5_9BACT</name>
<dbReference type="InterPro" id="IPR025411">
    <property type="entry name" value="DUF4136"/>
</dbReference>
<evidence type="ECO:0000259" key="1">
    <source>
        <dbReference type="Pfam" id="PF13590"/>
    </source>
</evidence>
<dbReference type="Pfam" id="PF13590">
    <property type="entry name" value="DUF4136"/>
    <property type="match status" value="1"/>
</dbReference>
<gene>
    <name evidence="2" type="ORF">ACFSKV_15365</name>
</gene>
<reference evidence="3" key="1">
    <citation type="journal article" date="2019" name="Int. J. Syst. Evol. Microbiol.">
        <title>The Global Catalogue of Microorganisms (GCM) 10K type strain sequencing project: providing services to taxonomists for standard genome sequencing and annotation.</title>
        <authorList>
            <consortium name="The Broad Institute Genomics Platform"/>
            <consortium name="The Broad Institute Genome Sequencing Center for Infectious Disease"/>
            <person name="Wu L."/>
            <person name="Ma J."/>
        </authorList>
    </citation>
    <scope>NUCLEOTIDE SEQUENCE [LARGE SCALE GENOMIC DNA]</scope>
    <source>
        <strain evidence="3">KCTC 19812</strain>
    </source>
</reference>
<feature type="domain" description="DUF4136" evidence="1">
    <location>
        <begin position="35"/>
        <end position="202"/>
    </location>
</feature>
<comment type="caution">
    <text evidence="2">The sequence shown here is derived from an EMBL/GenBank/DDBJ whole genome shotgun (WGS) entry which is preliminary data.</text>
</comment>